<name>A0A7C3EVH4_9CREN</name>
<accession>A0A7C3EVH4</accession>
<dbReference type="AlphaFoldDB" id="A0A7C3EVH4"/>
<dbReference type="Pfam" id="PF03551">
    <property type="entry name" value="PadR"/>
    <property type="match status" value="1"/>
</dbReference>
<proteinExistence type="predicted"/>
<dbReference type="InterPro" id="IPR052509">
    <property type="entry name" value="Metal_resp_DNA-bind_regulator"/>
</dbReference>
<feature type="domain" description="Transcription regulator PadR N-terminal" evidence="1">
    <location>
        <begin position="54"/>
        <end position="125"/>
    </location>
</feature>
<gene>
    <name evidence="2" type="ORF">ENS19_01050</name>
</gene>
<comment type="caution">
    <text evidence="2">The sequence shown here is derived from an EMBL/GenBank/DDBJ whole genome shotgun (WGS) entry which is preliminary data.</text>
</comment>
<reference evidence="2" key="1">
    <citation type="journal article" date="2020" name="mSystems">
        <title>Genome- and Community-Level Interaction Insights into Carbon Utilization and Element Cycling Functions of Hydrothermarchaeota in Hydrothermal Sediment.</title>
        <authorList>
            <person name="Zhou Z."/>
            <person name="Liu Y."/>
            <person name="Xu W."/>
            <person name="Pan J."/>
            <person name="Luo Z.H."/>
            <person name="Li M."/>
        </authorList>
    </citation>
    <scope>NUCLEOTIDE SEQUENCE [LARGE SCALE GENOMIC DNA]</scope>
    <source>
        <strain evidence="2">SpSt-468</strain>
    </source>
</reference>
<dbReference type="PANTHER" id="PTHR33169">
    <property type="entry name" value="PADR-FAMILY TRANSCRIPTIONAL REGULATOR"/>
    <property type="match status" value="1"/>
</dbReference>
<evidence type="ECO:0000313" key="2">
    <source>
        <dbReference type="EMBL" id="HFK19849.1"/>
    </source>
</evidence>
<dbReference type="EMBL" id="DSTX01000001">
    <property type="protein sequence ID" value="HFK19849.1"/>
    <property type="molecule type" value="Genomic_DNA"/>
</dbReference>
<dbReference type="InterPro" id="IPR036388">
    <property type="entry name" value="WH-like_DNA-bd_sf"/>
</dbReference>
<dbReference type="SUPFAM" id="SSF46785">
    <property type="entry name" value="Winged helix' DNA-binding domain"/>
    <property type="match status" value="1"/>
</dbReference>
<sequence>MRHGRHSEANECSGSGPDERCAHTCGCHQPGAHLPFMHILNSEAAPRGLLHLAMLDVLKDKEMHGGSIHQCLKEKFGIAPAKSIVYVMLRRMEGAGFVVSKWDTTKSGPAKRIYRVTQEGLDYFQEATSKLENAAKIIRILLGEGKDAKRS</sequence>
<protein>
    <submittedName>
        <fullName evidence="2">PadR family transcriptional regulator</fullName>
    </submittedName>
</protein>
<organism evidence="2">
    <name type="scientific">Candidatus Methanomethylicus mesodigestus</name>
    <dbReference type="NCBI Taxonomy" id="1867258"/>
    <lineage>
        <taxon>Archaea</taxon>
        <taxon>Thermoproteota</taxon>
        <taxon>Methanosuratincolia</taxon>
        <taxon>Candidatus Methanomethylicales</taxon>
        <taxon>Candidatus Methanomethylicaceae</taxon>
        <taxon>Candidatus Methanomethylicus</taxon>
    </lineage>
</organism>
<dbReference type="InterPro" id="IPR005149">
    <property type="entry name" value="Tscrpt_reg_PadR_N"/>
</dbReference>
<dbReference type="PANTHER" id="PTHR33169:SF14">
    <property type="entry name" value="TRANSCRIPTIONAL REGULATOR RV3488"/>
    <property type="match status" value="1"/>
</dbReference>
<dbReference type="Gene3D" id="1.10.10.10">
    <property type="entry name" value="Winged helix-like DNA-binding domain superfamily/Winged helix DNA-binding domain"/>
    <property type="match status" value="1"/>
</dbReference>
<dbReference type="InterPro" id="IPR036390">
    <property type="entry name" value="WH_DNA-bd_sf"/>
</dbReference>
<evidence type="ECO:0000259" key="1">
    <source>
        <dbReference type="Pfam" id="PF03551"/>
    </source>
</evidence>